<dbReference type="EMBL" id="HG793203">
    <property type="protein sequence ID" value="CRL31056.1"/>
    <property type="molecule type" value="Genomic_DNA"/>
</dbReference>
<accession>A0A0G4PXZ7</accession>
<dbReference type="Proteomes" id="UP000053732">
    <property type="component" value="Unassembled WGS sequence"/>
</dbReference>
<dbReference type="AlphaFoldDB" id="A0A0G4PXZ7"/>
<name>A0A0G4PXZ7_PENC3</name>
<dbReference type="InterPro" id="IPR038491">
    <property type="entry name" value="Velvet_dom_sf"/>
</dbReference>
<evidence type="ECO:0000313" key="2">
    <source>
        <dbReference type="Proteomes" id="UP000053732"/>
    </source>
</evidence>
<protein>
    <submittedName>
        <fullName evidence="1">Str. FM013</fullName>
    </submittedName>
</protein>
<organism evidence="1 2">
    <name type="scientific">Penicillium camemberti (strain FM 013)</name>
    <dbReference type="NCBI Taxonomy" id="1429867"/>
    <lineage>
        <taxon>Eukaryota</taxon>
        <taxon>Fungi</taxon>
        <taxon>Dikarya</taxon>
        <taxon>Ascomycota</taxon>
        <taxon>Pezizomycotina</taxon>
        <taxon>Eurotiomycetes</taxon>
        <taxon>Eurotiomycetidae</taxon>
        <taxon>Eurotiales</taxon>
        <taxon>Aspergillaceae</taxon>
        <taxon>Penicillium</taxon>
    </lineage>
</organism>
<proteinExistence type="predicted"/>
<gene>
    <name evidence="1" type="ORF">PCAMFM013_S070g000005</name>
</gene>
<dbReference type="Gene3D" id="2.60.40.3960">
    <property type="entry name" value="Velvet domain"/>
    <property type="match status" value="1"/>
</dbReference>
<reference evidence="1 2" key="1">
    <citation type="journal article" date="2014" name="Nat. Commun.">
        <title>Multiple recent horizontal transfers of a large genomic region in cheese making fungi.</title>
        <authorList>
            <person name="Cheeseman K."/>
            <person name="Ropars J."/>
            <person name="Renault P."/>
            <person name="Dupont J."/>
            <person name="Gouzy J."/>
            <person name="Branca A."/>
            <person name="Abraham A.L."/>
            <person name="Ceppi M."/>
            <person name="Conseiller E."/>
            <person name="Debuchy R."/>
            <person name="Malagnac F."/>
            <person name="Goarin A."/>
            <person name="Silar P."/>
            <person name="Lacoste S."/>
            <person name="Sallet E."/>
            <person name="Bensimon A."/>
            <person name="Giraud T."/>
            <person name="Brygoo Y."/>
        </authorList>
    </citation>
    <scope>NUCLEOTIDE SEQUENCE [LARGE SCALE GENOMIC DNA]</scope>
    <source>
        <strain evidence="2">FM 013</strain>
    </source>
</reference>
<evidence type="ECO:0000313" key="1">
    <source>
        <dbReference type="EMBL" id="CRL31056.1"/>
    </source>
</evidence>
<sequence length="146" mass="15793">MALGPSKGQGSSPGYDTIIRFTREPPPIIQNGASFTVSVMVIFGESRRLPMALTQAFAINVSLVDEYGARTSGGLQGSLTSNMQFHSYQRARGFAVFDNLTVCQTGSWRLRILLGAFSCAEMTVEARADSNVFHVILHFGGLSQEA</sequence>
<keyword evidence="2" id="KW-1185">Reference proteome</keyword>